<keyword evidence="3" id="KW-1185">Reference proteome</keyword>
<evidence type="ECO:0000313" key="3">
    <source>
        <dbReference type="Proteomes" id="UP000808215"/>
    </source>
</evidence>
<feature type="region of interest" description="Disordered" evidence="1">
    <location>
        <begin position="485"/>
        <end position="505"/>
    </location>
</feature>
<evidence type="ECO:0000313" key="2">
    <source>
        <dbReference type="EMBL" id="MBJ9689103.1"/>
    </source>
</evidence>
<organism evidence="2 3">
    <name type="scientific">Burkholderia vietnamiensis</name>
    <dbReference type="NCBI Taxonomy" id="60552"/>
    <lineage>
        <taxon>Bacteria</taxon>
        <taxon>Pseudomonadati</taxon>
        <taxon>Pseudomonadota</taxon>
        <taxon>Betaproteobacteria</taxon>
        <taxon>Burkholderiales</taxon>
        <taxon>Burkholderiaceae</taxon>
        <taxon>Burkholderia</taxon>
        <taxon>Burkholderia cepacia complex</taxon>
    </lineage>
</organism>
<gene>
    <name evidence="2" type="ORF">I5589_18675</name>
</gene>
<comment type="caution">
    <text evidence="2">The sequence shown here is derived from an EMBL/GenBank/DDBJ whole genome shotgun (WGS) entry which is preliminary data.</text>
</comment>
<sequence>MDAENYKNRYRAVIEFANGAMLNVAELDAWATLKKVPVAFQKLLSSAGTHDDSNRHYVSYEILSSTIASNLVPEDIEPNDARVQLLAAHDNVEPSNPVSRLRDLVMTRYDSLLLCAVYDGELNLYDTLTYTKIDVSAARLDYSENPDAFLQSARARIVGASQGAMTPVSIAATLFIDPVRRHVPVGEIAEMTARAVHPKGSIVWAAALDYHRQELDAAIRRGEIRGFEPTTMRPLTGQLTSLPLKGAPLANAWVPVEDVQKFASGVGVKITFDFSEVKYEFVPEARVVIANESHWSETELEALCLGVPPVQYRDDCAPEAERGPIRQAILSACRSGKLDAHETGAGNAVYGGKWRIERVSAARWAITNHFDRFPEWLARSCRAEIWKQQDEERRTVGRYTLQEAADALELQTGTTAQDWLVKLEQAVPNDHLPVYRPGEQARYRPKTVRAFYEEAYWDDLNAWLKTNEPRVKFQFAEPVTTATSSQCVPASGTANGPASASSTDDLNWTEQAHTVKQIQEQANLWALRQPARLYGDGFSEEMQKQTTLTRYLQYDTWTPEAAAMLVCGLQAPFIDGHLCTEIPEKGAMGLDSCFILGSQDPFHEAKRVLGIWRSQENPPAKVRPLDFIRWCQVRGFDTTWLRSIEEDAVNREKEDMKAALGSGVVVIPSAPLLSAEWLAGHIAFSLVAIPDDERLTTIKKEVPAGDGVAHIELLTNDDRRLVHSICGKSLAGCSRAEFEAHRQKFAAAENRPEWSLAGEFRESNEMTKARARWGEVLLAHKQQIAEWASDDGLPLVTADRIATTDITRGFIRREDVKRYLDQYNLPWRDIQAKVAGVDRSRSANGQPKFLEGDQARNSGPSVITKRSIGTRSNPLKAVIDIARSSAADPSDIHSVWAALVKLAQDANRPAPLLGYADAEGVKWDDNGTVKFFTKRNLTDRVRRAKVR</sequence>
<dbReference type="RefSeq" id="WP_200091864.1">
    <property type="nucleotide sequence ID" value="NZ_JADVKH010000042.1"/>
</dbReference>
<evidence type="ECO:0000256" key="1">
    <source>
        <dbReference type="SAM" id="MobiDB-lite"/>
    </source>
</evidence>
<proteinExistence type="predicted"/>
<accession>A0ABS1AY82</accession>
<feature type="region of interest" description="Disordered" evidence="1">
    <location>
        <begin position="838"/>
        <end position="867"/>
    </location>
</feature>
<reference evidence="2 3" key="1">
    <citation type="submission" date="2020-11" db="EMBL/GenBank/DDBJ databases">
        <title>Enhanced detection system for hospital associated transmission using whole genome sequencing surveillance.</title>
        <authorList>
            <person name="Harrison L.H."/>
            <person name="Van Tyne D."/>
            <person name="Marsh J.W."/>
            <person name="Griffith M.P."/>
            <person name="Snyder D.J."/>
            <person name="Cooper V.S."/>
            <person name="Mustapha M."/>
        </authorList>
    </citation>
    <scope>NUCLEOTIDE SEQUENCE [LARGE SCALE GENOMIC DNA]</scope>
    <source>
        <strain evidence="2 3">BC00020</strain>
    </source>
</reference>
<dbReference type="Proteomes" id="UP000808215">
    <property type="component" value="Unassembled WGS sequence"/>
</dbReference>
<dbReference type="EMBL" id="JADVKH010000042">
    <property type="protein sequence ID" value="MBJ9689103.1"/>
    <property type="molecule type" value="Genomic_DNA"/>
</dbReference>
<protein>
    <submittedName>
        <fullName evidence="2">Uncharacterized protein</fullName>
    </submittedName>
</protein>
<name>A0ABS1AY82_BURVI</name>